<evidence type="ECO:0000313" key="13">
    <source>
        <dbReference type="EMBL" id="QRC98950.1"/>
    </source>
</evidence>
<dbReference type="GO" id="GO:0016787">
    <property type="term" value="F:hydrolase activity"/>
    <property type="evidence" value="ECO:0007669"/>
    <property type="project" value="UniProtKB-KW"/>
</dbReference>
<accession>A0A7U2F578</accession>
<evidence type="ECO:0000256" key="4">
    <source>
        <dbReference type="ARBA" id="ARBA00022729"/>
    </source>
</evidence>
<dbReference type="GO" id="GO:0046872">
    <property type="term" value="F:metal ion binding"/>
    <property type="evidence" value="ECO:0007669"/>
    <property type="project" value="UniProtKB-KW"/>
</dbReference>
<keyword evidence="7" id="KW-0170">Cobalt</keyword>
<feature type="chain" id="PRO_5031193331" description="Chitin-binding type-1 domain-containing protein" evidence="10">
    <location>
        <begin position="21"/>
        <end position="529"/>
    </location>
</feature>
<evidence type="ECO:0008006" key="15">
    <source>
        <dbReference type="Google" id="ProtNLM"/>
    </source>
</evidence>
<evidence type="ECO:0000313" key="14">
    <source>
        <dbReference type="Proteomes" id="UP000663193"/>
    </source>
</evidence>
<sequence>MLNISAWVLATLAVVQLAHAAPQGISRSARCGPSFGLTCKGSSFGNCCSKYGYCGSTINHCDSSTGCQASWGSCSSASSPAATSKISKNGKCSGDSGATCQGSTYGNCCSQYGYCGSTTAYCGKNCNPLFGACSSSPSSTLAVSLSPSAVPSPALVVSTNARCGSVNGALPKSMTCRGSKFGSCCSQHGYCGTSKDYCNNGCQSFFGDCNAMSSSSPSKLATQPGVSSTTTLAVAIVTSSTTIVTSLSSTPSAAVTAVNQISSLATVSSASVLSPPSTSTTALSTTTPASPSSPAAPSETLKCKEIGRLRDTEFLANIGFTRQVTLEQCTATCLAAPACTYFIFRNGADCLLFGGNVATSGPVVPSPDYNLYERGCFATMVSSSTYLSPTSVISTTSSSSSGSPSASPTPAVSAPLCDVRGSPEHAQNMFIGAYRDDEVGTCSSRCFRSPECTYFILQSGSCSLYKGVLAEGGLIIPNNYNRLYEKTCFQTVASSSSAFYSSTQVTRSSTSSATPTSSTPTETTTSTTP</sequence>
<dbReference type="InterPro" id="IPR001002">
    <property type="entry name" value="Chitin-bd_1"/>
</dbReference>
<dbReference type="PANTHER" id="PTHR46471">
    <property type="entry name" value="CHITIN DEACETYLASE"/>
    <property type="match status" value="1"/>
</dbReference>
<dbReference type="PROSITE" id="PS50948">
    <property type="entry name" value="PAN"/>
    <property type="match status" value="2"/>
</dbReference>
<keyword evidence="14" id="KW-1185">Reference proteome</keyword>
<evidence type="ECO:0000259" key="11">
    <source>
        <dbReference type="PROSITE" id="PS50941"/>
    </source>
</evidence>
<feature type="disulfide bond" evidence="8">
    <location>
        <begin position="184"/>
        <end position="198"/>
    </location>
</feature>
<evidence type="ECO:0000256" key="7">
    <source>
        <dbReference type="ARBA" id="ARBA00023285"/>
    </source>
</evidence>
<feature type="domain" description="Apple" evidence="12">
    <location>
        <begin position="417"/>
        <end position="488"/>
    </location>
</feature>
<proteinExistence type="predicted"/>
<evidence type="ECO:0000256" key="1">
    <source>
        <dbReference type="ARBA" id="ARBA00001941"/>
    </source>
</evidence>
<gene>
    <name evidence="13" type="ORF">JI435_436530</name>
</gene>
<feature type="region of interest" description="Disordered" evidence="9">
    <location>
        <begin position="506"/>
        <end position="529"/>
    </location>
</feature>
<dbReference type="AlphaFoldDB" id="A0A7U2F578"/>
<keyword evidence="5" id="KW-0378">Hydrolase</keyword>
<dbReference type="GO" id="GO:0008061">
    <property type="term" value="F:chitin binding"/>
    <property type="evidence" value="ECO:0007669"/>
    <property type="project" value="UniProtKB-UniRule"/>
</dbReference>
<dbReference type="SMART" id="SM00270">
    <property type="entry name" value="ChtBD1"/>
    <property type="match status" value="3"/>
</dbReference>
<feature type="disulfide bond" evidence="8">
    <location>
        <begin position="47"/>
        <end position="61"/>
    </location>
</feature>
<evidence type="ECO:0000256" key="8">
    <source>
        <dbReference type="PROSITE-ProRule" id="PRU00261"/>
    </source>
</evidence>
<dbReference type="InterPro" id="IPR003609">
    <property type="entry name" value="Pan_app"/>
</dbReference>
<feature type="domain" description="Chitin-binding type-1" evidence="11">
    <location>
        <begin position="160"/>
        <end position="211"/>
    </location>
</feature>
<keyword evidence="3" id="KW-0479">Metal-binding</keyword>
<dbReference type="VEuPathDB" id="FungiDB:JI435_436530"/>
<dbReference type="EMBL" id="CP069031">
    <property type="protein sequence ID" value="QRC98950.1"/>
    <property type="molecule type" value="Genomic_DNA"/>
</dbReference>
<reference evidence="14" key="1">
    <citation type="journal article" date="2021" name="BMC Genomics">
        <title>Chromosome-level genome assembly and manually-curated proteome of model necrotroph Parastagonospora nodorum Sn15 reveals a genome-wide trove of candidate effector homologs, and redundancy of virulence-related functions within an accessory chromosome.</title>
        <authorList>
            <person name="Bertazzoni S."/>
            <person name="Jones D.A.B."/>
            <person name="Phan H.T."/>
            <person name="Tan K.-C."/>
            <person name="Hane J.K."/>
        </authorList>
    </citation>
    <scope>NUCLEOTIDE SEQUENCE [LARGE SCALE GENOMIC DNA]</scope>
    <source>
        <strain evidence="14">SN15 / ATCC MYA-4574 / FGSC 10173)</strain>
    </source>
</reference>
<keyword evidence="6" id="KW-0119">Carbohydrate metabolism</keyword>
<dbReference type="PROSITE" id="PS50941">
    <property type="entry name" value="CHIT_BIND_I_2"/>
    <property type="match status" value="3"/>
</dbReference>
<dbReference type="SUPFAM" id="SSF57016">
    <property type="entry name" value="Plant lectins/antimicrobial peptides"/>
    <property type="match status" value="3"/>
</dbReference>
<dbReference type="Proteomes" id="UP000663193">
    <property type="component" value="Chromosome 9"/>
</dbReference>
<protein>
    <recommendedName>
        <fullName evidence="15">Chitin-binding type-1 domain-containing protein</fullName>
    </recommendedName>
</protein>
<comment type="cofactor">
    <cofactor evidence="1">
        <name>Co(2+)</name>
        <dbReference type="ChEBI" id="CHEBI:48828"/>
    </cofactor>
</comment>
<organism evidence="13 14">
    <name type="scientific">Phaeosphaeria nodorum (strain SN15 / ATCC MYA-4574 / FGSC 10173)</name>
    <name type="common">Glume blotch fungus</name>
    <name type="synonym">Parastagonospora nodorum</name>
    <dbReference type="NCBI Taxonomy" id="321614"/>
    <lineage>
        <taxon>Eukaryota</taxon>
        <taxon>Fungi</taxon>
        <taxon>Dikarya</taxon>
        <taxon>Ascomycota</taxon>
        <taxon>Pezizomycotina</taxon>
        <taxon>Dothideomycetes</taxon>
        <taxon>Pleosporomycetidae</taxon>
        <taxon>Pleosporales</taxon>
        <taxon>Pleosporineae</taxon>
        <taxon>Phaeosphaeriaceae</taxon>
        <taxon>Parastagonospora</taxon>
    </lineage>
</organism>
<evidence type="ECO:0000256" key="10">
    <source>
        <dbReference type="SAM" id="SignalP"/>
    </source>
</evidence>
<dbReference type="InterPro" id="IPR036861">
    <property type="entry name" value="Endochitinase-like_sf"/>
</dbReference>
<keyword evidence="2 8" id="KW-0147">Chitin-binding</keyword>
<evidence type="ECO:0000259" key="12">
    <source>
        <dbReference type="PROSITE" id="PS50948"/>
    </source>
</evidence>
<comment type="caution">
    <text evidence="8">Lacks conserved residue(s) required for the propagation of feature annotation.</text>
</comment>
<evidence type="ECO:0000256" key="3">
    <source>
        <dbReference type="ARBA" id="ARBA00022723"/>
    </source>
</evidence>
<feature type="region of interest" description="Disordered" evidence="9">
    <location>
        <begin position="271"/>
        <end position="298"/>
    </location>
</feature>
<evidence type="ECO:0000256" key="2">
    <source>
        <dbReference type="ARBA" id="ARBA00022669"/>
    </source>
</evidence>
<dbReference type="Gene3D" id="3.30.60.10">
    <property type="entry name" value="Endochitinase-like"/>
    <property type="match status" value="3"/>
</dbReference>
<dbReference type="OrthoDB" id="5985073at2759"/>
<feature type="signal peptide" evidence="10">
    <location>
        <begin position="1"/>
        <end position="20"/>
    </location>
</feature>
<feature type="domain" description="Chitin-binding type-1" evidence="11">
    <location>
        <begin position="28"/>
        <end position="76"/>
    </location>
</feature>
<dbReference type="CDD" id="cd11618">
    <property type="entry name" value="ChtBD1_1"/>
    <property type="match status" value="2"/>
</dbReference>
<evidence type="ECO:0000256" key="6">
    <source>
        <dbReference type="ARBA" id="ARBA00023277"/>
    </source>
</evidence>
<dbReference type="Pfam" id="PF00187">
    <property type="entry name" value="Chitin_bind_1"/>
    <property type="match status" value="1"/>
</dbReference>
<feature type="domain" description="Chitin-binding type-1" evidence="11">
    <location>
        <begin position="89"/>
        <end position="135"/>
    </location>
</feature>
<keyword evidence="8" id="KW-1015">Disulfide bond</keyword>
<evidence type="ECO:0000256" key="5">
    <source>
        <dbReference type="ARBA" id="ARBA00022801"/>
    </source>
</evidence>
<keyword evidence="4 10" id="KW-0732">Signal</keyword>
<evidence type="ECO:0000256" key="9">
    <source>
        <dbReference type="SAM" id="MobiDB-lite"/>
    </source>
</evidence>
<feature type="domain" description="Apple" evidence="12">
    <location>
        <begin position="303"/>
        <end position="376"/>
    </location>
</feature>
<dbReference type="PANTHER" id="PTHR46471:SF2">
    <property type="entry name" value="CHITIN DEACETYLASE-RELATED"/>
    <property type="match status" value="1"/>
</dbReference>
<feature type="disulfide bond" evidence="8">
    <location>
        <begin position="108"/>
        <end position="122"/>
    </location>
</feature>
<name>A0A7U2F578_PHANO</name>